<name>A0A9E7JI57_9LILI</name>
<proteinExistence type="predicted"/>
<dbReference type="Proteomes" id="UP001055439">
    <property type="component" value="Chromosome 10"/>
</dbReference>
<reference evidence="2" key="1">
    <citation type="submission" date="2022-05" db="EMBL/GenBank/DDBJ databases">
        <title>The Musa troglodytarum L. genome provides insights into the mechanism of non-climacteric behaviour and enrichment of carotenoids.</title>
        <authorList>
            <person name="Wang J."/>
        </authorList>
    </citation>
    <scope>NUCLEOTIDE SEQUENCE</scope>
    <source>
        <tissue evidence="2">Leaf</tissue>
    </source>
</reference>
<accession>A0A9E7JI57</accession>
<feature type="compositionally biased region" description="Basic residues" evidence="1">
    <location>
        <begin position="113"/>
        <end position="122"/>
    </location>
</feature>
<feature type="compositionally biased region" description="Basic and acidic residues" evidence="1">
    <location>
        <begin position="171"/>
        <end position="183"/>
    </location>
</feature>
<dbReference type="EMBL" id="CP097503">
    <property type="protein sequence ID" value="URD81704.1"/>
    <property type="molecule type" value="Genomic_DNA"/>
</dbReference>
<evidence type="ECO:0000256" key="1">
    <source>
        <dbReference type="SAM" id="MobiDB-lite"/>
    </source>
</evidence>
<feature type="compositionally biased region" description="Basic residues" evidence="1">
    <location>
        <begin position="132"/>
        <end position="142"/>
    </location>
</feature>
<evidence type="ECO:0000313" key="2">
    <source>
        <dbReference type="EMBL" id="URD81704.1"/>
    </source>
</evidence>
<protein>
    <submittedName>
        <fullName evidence="2">Uncharacterized protein</fullName>
    </submittedName>
</protein>
<dbReference type="AlphaFoldDB" id="A0A9E7JI57"/>
<organism evidence="2 3">
    <name type="scientific">Musa troglodytarum</name>
    <name type="common">fe'i banana</name>
    <dbReference type="NCBI Taxonomy" id="320322"/>
    <lineage>
        <taxon>Eukaryota</taxon>
        <taxon>Viridiplantae</taxon>
        <taxon>Streptophyta</taxon>
        <taxon>Embryophyta</taxon>
        <taxon>Tracheophyta</taxon>
        <taxon>Spermatophyta</taxon>
        <taxon>Magnoliopsida</taxon>
        <taxon>Liliopsida</taxon>
        <taxon>Zingiberales</taxon>
        <taxon>Musaceae</taxon>
        <taxon>Musa</taxon>
    </lineage>
</organism>
<evidence type="ECO:0000313" key="3">
    <source>
        <dbReference type="Proteomes" id="UP001055439"/>
    </source>
</evidence>
<feature type="compositionally biased region" description="Low complexity" evidence="1">
    <location>
        <begin position="76"/>
        <end position="90"/>
    </location>
</feature>
<feature type="region of interest" description="Disordered" evidence="1">
    <location>
        <begin position="62"/>
        <end position="183"/>
    </location>
</feature>
<gene>
    <name evidence="2" type="ORF">MUK42_20514</name>
</gene>
<keyword evidence="3" id="KW-1185">Reference proteome</keyword>
<sequence length="217" mass="24226">MAPLILLSLDELTQEVSSLPSLFREPKHSAVTHSKHDLLLAIWCSVRLLFSKEDWGRSARAASRRRIGDRPPPPRAAAAEGAEAGLAEDGGTTKATHAMRRKNSQLGGGSGGGKRRPRRYHHPERDDSRTPVRGRRRPRKGPKALQKERKNSSWLSLGRRRSSRKSVAMIQEKEKKGRGERDEVMGFKQHGKRPMNGWGSSAVNACKEVGEWNNSLE</sequence>